<dbReference type="GO" id="GO:0005525">
    <property type="term" value="F:GTP binding"/>
    <property type="evidence" value="ECO:0007669"/>
    <property type="project" value="InterPro"/>
</dbReference>
<dbReference type="Proteomes" id="UP000552836">
    <property type="component" value="Unassembled WGS sequence"/>
</dbReference>
<name>A0A846LDH9_9ACTN</name>
<organism evidence="1 2">
    <name type="scientific">Modestobacter marinus</name>
    <dbReference type="NCBI Taxonomy" id="477641"/>
    <lineage>
        <taxon>Bacteria</taxon>
        <taxon>Bacillati</taxon>
        <taxon>Actinomycetota</taxon>
        <taxon>Actinomycetes</taxon>
        <taxon>Geodermatophilales</taxon>
        <taxon>Geodermatophilaceae</taxon>
        <taxon>Modestobacter</taxon>
    </lineage>
</organism>
<dbReference type="InterPro" id="IPR027417">
    <property type="entry name" value="P-loop_NTPase"/>
</dbReference>
<comment type="caution">
    <text evidence="1">The sequence shown here is derived from an EMBL/GenBank/DDBJ whole genome shotgun (WGS) entry which is preliminary data.</text>
</comment>
<dbReference type="GO" id="GO:0000028">
    <property type="term" value="P:ribosomal small subunit assembly"/>
    <property type="evidence" value="ECO:0007669"/>
    <property type="project" value="TreeGrafter"/>
</dbReference>
<protein>
    <submittedName>
        <fullName evidence="1">Energy-coupling factor transporter ATP-binding protein EcfA2</fullName>
    </submittedName>
</protein>
<accession>A0A846LDH9</accession>
<proteinExistence type="predicted"/>
<evidence type="ECO:0000313" key="1">
    <source>
        <dbReference type="EMBL" id="NIH66173.1"/>
    </source>
</evidence>
<keyword evidence="1" id="KW-0067">ATP-binding</keyword>
<dbReference type="GO" id="GO:0005524">
    <property type="term" value="F:ATP binding"/>
    <property type="evidence" value="ECO:0007669"/>
    <property type="project" value="UniProtKB-KW"/>
</dbReference>
<dbReference type="RefSeq" id="WP_166753798.1">
    <property type="nucleotide sequence ID" value="NZ_BAABJU010000010.1"/>
</dbReference>
<evidence type="ECO:0000313" key="2">
    <source>
        <dbReference type="Proteomes" id="UP000552836"/>
    </source>
</evidence>
<dbReference type="GO" id="GO:0005829">
    <property type="term" value="C:cytosol"/>
    <property type="evidence" value="ECO:0007669"/>
    <property type="project" value="TreeGrafter"/>
</dbReference>
<dbReference type="GO" id="GO:0019843">
    <property type="term" value="F:rRNA binding"/>
    <property type="evidence" value="ECO:0007669"/>
    <property type="project" value="TreeGrafter"/>
</dbReference>
<dbReference type="GO" id="GO:0043024">
    <property type="term" value="F:ribosomal small subunit binding"/>
    <property type="evidence" value="ECO:0007669"/>
    <property type="project" value="TreeGrafter"/>
</dbReference>
<dbReference type="Gene3D" id="3.40.50.300">
    <property type="entry name" value="P-loop containing nucleotide triphosphate hydrolases"/>
    <property type="match status" value="1"/>
</dbReference>
<gene>
    <name evidence="1" type="ORF">FB380_000619</name>
</gene>
<dbReference type="EMBL" id="JAAMPA010000001">
    <property type="protein sequence ID" value="NIH66173.1"/>
    <property type="molecule type" value="Genomic_DNA"/>
</dbReference>
<dbReference type="AlphaFoldDB" id="A0A846LDH9"/>
<dbReference type="PANTHER" id="PTHR42698">
    <property type="entry name" value="GTPASE ERA"/>
    <property type="match status" value="1"/>
</dbReference>
<dbReference type="SUPFAM" id="SSF52540">
    <property type="entry name" value="P-loop containing nucleoside triphosphate hydrolases"/>
    <property type="match status" value="1"/>
</dbReference>
<reference evidence="1 2" key="1">
    <citation type="submission" date="2020-02" db="EMBL/GenBank/DDBJ databases">
        <title>Sequencing the genomes of 1000 actinobacteria strains.</title>
        <authorList>
            <person name="Klenk H.-P."/>
        </authorList>
    </citation>
    <scope>NUCLEOTIDE SEQUENCE [LARGE SCALE GENOMIC DNA]</scope>
    <source>
        <strain evidence="1 2">DSM 45201</strain>
    </source>
</reference>
<sequence length="566" mass="58962">MTSRATLPEALQLLRDRVAAAPLGLAVPGRDAAARTARSVVDQVDDYLLPRLRDLDAPLLTVVGGSTGAGKSTLVNSLLGARVTTPGVLRPTTRAPVLVCAPADRAAFAGDRVLPGLTRTTGGEAGPGGLQLVVSEALPAGLALVDAPDVDSVVEANRDLAGQLLAAADLWVFVTTAARYADAVPWDLLRTAQERGTALAIVLDRVPPEAVVEVADDLAGMLRRARLETARLFVVEERPLADGFLPEDQVAPLREWLHALAADAEQRAAVIRQTLAGALESLHDRVDVVVTGVAEQAVAAEALQAAADASYARARAAIDEGVGNGSLLRGEVLARWQEFVGTGEWMRSLQGHVGRLRDRVTAAFTGRSNPADDLAGALESGVELLLRAEADRAAEKTVTSWRTLPGGIDLLDGRETELDGVSPSFAGASADEVRDWQGTVLELVRSEGAGKRSRARLLSWGVNGAGAVVMVAVFASTAGLSGAELAVAGGTTAVGQRVLEAVFGDAAVRQLAARARADLDARADRLLRAEQHRFDALLADVAPAPGADVELRSAAQELAAVREVGA</sequence>
<dbReference type="InterPro" id="IPR005662">
    <property type="entry name" value="GTPase_Era-like"/>
</dbReference>
<keyword evidence="1" id="KW-0547">Nucleotide-binding</keyword>
<dbReference type="PANTHER" id="PTHR42698:SF1">
    <property type="entry name" value="GTPASE ERA, MITOCHONDRIAL"/>
    <property type="match status" value="1"/>
</dbReference>